<protein>
    <submittedName>
        <fullName evidence="1">Uncharacterized protein</fullName>
    </submittedName>
</protein>
<dbReference type="EMBL" id="GGEC01069320">
    <property type="protein sequence ID" value="MBX49804.1"/>
    <property type="molecule type" value="Transcribed_RNA"/>
</dbReference>
<dbReference type="AlphaFoldDB" id="A0A2P2P4W7"/>
<accession>A0A2P2P4W7</accession>
<name>A0A2P2P4W7_RHIMU</name>
<reference evidence="1" key="1">
    <citation type="submission" date="2018-02" db="EMBL/GenBank/DDBJ databases">
        <title>Rhizophora mucronata_Transcriptome.</title>
        <authorList>
            <person name="Meera S.P."/>
            <person name="Sreeshan A."/>
            <person name="Augustine A."/>
        </authorList>
    </citation>
    <scope>NUCLEOTIDE SEQUENCE</scope>
    <source>
        <tissue evidence="1">Leaf</tissue>
    </source>
</reference>
<sequence>MGSVGRVWPQKKEITAVKSQSLECITIQKSRDRHQRM</sequence>
<evidence type="ECO:0000313" key="1">
    <source>
        <dbReference type="EMBL" id="MBX49804.1"/>
    </source>
</evidence>
<proteinExistence type="predicted"/>
<organism evidence="1">
    <name type="scientific">Rhizophora mucronata</name>
    <name type="common">Asiatic mangrove</name>
    <dbReference type="NCBI Taxonomy" id="61149"/>
    <lineage>
        <taxon>Eukaryota</taxon>
        <taxon>Viridiplantae</taxon>
        <taxon>Streptophyta</taxon>
        <taxon>Embryophyta</taxon>
        <taxon>Tracheophyta</taxon>
        <taxon>Spermatophyta</taxon>
        <taxon>Magnoliopsida</taxon>
        <taxon>eudicotyledons</taxon>
        <taxon>Gunneridae</taxon>
        <taxon>Pentapetalae</taxon>
        <taxon>rosids</taxon>
        <taxon>fabids</taxon>
        <taxon>Malpighiales</taxon>
        <taxon>Rhizophoraceae</taxon>
        <taxon>Rhizophora</taxon>
    </lineage>
</organism>